<dbReference type="AlphaFoldDB" id="A0A2N6NML3"/>
<evidence type="ECO:0000256" key="1">
    <source>
        <dbReference type="SAM" id="MobiDB-lite"/>
    </source>
</evidence>
<name>A0A2N6NML3_BEABA</name>
<protein>
    <submittedName>
        <fullName evidence="2">Uncharacterized protein</fullName>
    </submittedName>
</protein>
<evidence type="ECO:0000313" key="2">
    <source>
        <dbReference type="EMBL" id="PMB68517.1"/>
    </source>
</evidence>
<evidence type="ECO:0000313" key="3">
    <source>
        <dbReference type="Proteomes" id="UP000235728"/>
    </source>
</evidence>
<sequence>MKEHVQEISTVSGDSAINLSTKYGLSAYDYRNALQRDIAETARRKMSSATSEPRCPPTFFGIKH</sequence>
<proteinExistence type="predicted"/>
<accession>A0A2N6NML3</accession>
<dbReference type="EMBL" id="MRVG01000005">
    <property type="protein sequence ID" value="PMB68517.1"/>
    <property type="molecule type" value="Genomic_DNA"/>
</dbReference>
<organism evidence="2 3">
    <name type="scientific">Beauveria bassiana</name>
    <name type="common">White muscardine disease fungus</name>
    <name type="synonym">Tritirachium shiotae</name>
    <dbReference type="NCBI Taxonomy" id="176275"/>
    <lineage>
        <taxon>Eukaryota</taxon>
        <taxon>Fungi</taxon>
        <taxon>Dikarya</taxon>
        <taxon>Ascomycota</taxon>
        <taxon>Pezizomycotina</taxon>
        <taxon>Sordariomycetes</taxon>
        <taxon>Hypocreomycetidae</taxon>
        <taxon>Hypocreales</taxon>
        <taxon>Cordycipitaceae</taxon>
        <taxon>Beauveria</taxon>
    </lineage>
</organism>
<comment type="caution">
    <text evidence="2">The sequence shown here is derived from an EMBL/GenBank/DDBJ whole genome shotgun (WGS) entry which is preliminary data.</text>
</comment>
<gene>
    <name evidence="2" type="ORF">BM221_005096</name>
</gene>
<feature type="region of interest" description="Disordered" evidence="1">
    <location>
        <begin position="44"/>
        <end position="64"/>
    </location>
</feature>
<reference evidence="2 3" key="1">
    <citation type="journal article" date="2016" name="Appl. Microbiol. Biotechnol.">
        <title>Characterization of T-DNA insertion mutants with decreased virulence in the entomopathogenic fungus Beauveria bassiana JEF-007.</title>
        <authorList>
            <person name="Kim S."/>
            <person name="Lee S.J."/>
            <person name="Nai Y.S."/>
            <person name="Yu J.S."/>
            <person name="Lee M.R."/>
            <person name="Yang Y.T."/>
            <person name="Kim J.S."/>
        </authorList>
    </citation>
    <scope>NUCLEOTIDE SEQUENCE [LARGE SCALE GENOMIC DNA]</scope>
    <source>
        <strain evidence="2 3">JEF-007</strain>
    </source>
</reference>
<dbReference type="Proteomes" id="UP000235728">
    <property type="component" value="Unassembled WGS sequence"/>
</dbReference>